<sequence length="260" mass="28008">MTNATHTLRTQDLGVRFGAFQAVADVNLSLEPGARQALIGPNGAGKTTLINLLTGVLKPTSGSIHMGGTDITRLPGDKRARMGLARTFQINTLFPSLTPLLSVVLAISEREGLGATWWRPLKGCTAVFDEAHVLLRTLKLHGLSDVPVAELAYGKQRLLEIALALAARPRILLLDEPAAGVPEDESGELFEAIAALPADISVLFIEHDMKLVFRFARRISVLVGGRILTEGTPSEIGADPRVREVYLGSSHLHHHPHTHA</sequence>
<dbReference type="Pfam" id="PF12399">
    <property type="entry name" value="BCA_ABC_TP_C"/>
    <property type="match status" value="1"/>
</dbReference>
<dbReference type="CDD" id="cd03219">
    <property type="entry name" value="ABC_Mj1267_LivG_branched"/>
    <property type="match status" value="1"/>
</dbReference>
<dbReference type="PROSITE" id="PS50893">
    <property type="entry name" value="ABC_TRANSPORTER_2"/>
    <property type="match status" value="1"/>
</dbReference>
<evidence type="ECO:0000256" key="4">
    <source>
        <dbReference type="ARBA" id="ARBA00022840"/>
    </source>
</evidence>
<dbReference type="AlphaFoldDB" id="A0A433MFN4"/>
<keyword evidence="1" id="KW-0813">Transport</keyword>
<evidence type="ECO:0000256" key="1">
    <source>
        <dbReference type="ARBA" id="ARBA00022448"/>
    </source>
</evidence>
<dbReference type="PANTHER" id="PTHR45772">
    <property type="entry name" value="CONSERVED COMPONENT OF ABC TRANSPORTER FOR NATURAL AMINO ACIDS-RELATED"/>
    <property type="match status" value="1"/>
</dbReference>
<evidence type="ECO:0000256" key="3">
    <source>
        <dbReference type="ARBA" id="ARBA00022741"/>
    </source>
</evidence>
<dbReference type="Gene3D" id="3.40.50.300">
    <property type="entry name" value="P-loop containing nucleotide triphosphate hydrolases"/>
    <property type="match status" value="1"/>
</dbReference>
<evidence type="ECO:0000313" key="6">
    <source>
        <dbReference type="EMBL" id="RUR66555.1"/>
    </source>
</evidence>
<dbReference type="Pfam" id="PF00005">
    <property type="entry name" value="ABC_tran"/>
    <property type="match status" value="1"/>
</dbReference>
<dbReference type="Proteomes" id="UP000281118">
    <property type="component" value="Unassembled WGS sequence"/>
</dbReference>
<organism evidence="6 7">
    <name type="scientific">Variovorax guangxiensis</name>
    <dbReference type="NCBI Taxonomy" id="1775474"/>
    <lineage>
        <taxon>Bacteria</taxon>
        <taxon>Pseudomonadati</taxon>
        <taxon>Pseudomonadota</taxon>
        <taxon>Betaproteobacteria</taxon>
        <taxon>Burkholderiales</taxon>
        <taxon>Comamonadaceae</taxon>
        <taxon>Variovorax</taxon>
    </lineage>
</organism>
<comment type="caution">
    <text evidence="6">The sequence shown here is derived from an EMBL/GenBank/DDBJ whole genome shotgun (WGS) entry which is preliminary data.</text>
</comment>
<dbReference type="InterPro" id="IPR003439">
    <property type="entry name" value="ABC_transporter-like_ATP-bd"/>
</dbReference>
<feature type="domain" description="ABC transporter" evidence="5">
    <location>
        <begin position="8"/>
        <end position="249"/>
    </location>
</feature>
<reference evidence="6 7" key="1">
    <citation type="submission" date="2018-12" db="EMBL/GenBank/DDBJ databases">
        <title>The genome sequences of Variovorax guangxiensis DSM 27352.</title>
        <authorList>
            <person name="Gao J."/>
            <person name="Sun J."/>
        </authorList>
    </citation>
    <scope>NUCLEOTIDE SEQUENCE [LARGE SCALE GENOMIC DNA]</scope>
    <source>
        <strain evidence="6 7">DSM 27352</strain>
    </source>
</reference>
<dbReference type="SMART" id="SM00382">
    <property type="entry name" value="AAA"/>
    <property type="match status" value="1"/>
</dbReference>
<keyword evidence="3" id="KW-0547">Nucleotide-binding</keyword>
<dbReference type="InterPro" id="IPR051120">
    <property type="entry name" value="ABC_AA/LPS_Transport"/>
</dbReference>
<accession>A0A433MFN4</accession>
<dbReference type="EMBL" id="RXFT01000002">
    <property type="protein sequence ID" value="RUR66555.1"/>
    <property type="molecule type" value="Genomic_DNA"/>
</dbReference>
<dbReference type="GO" id="GO:0005886">
    <property type="term" value="C:plasma membrane"/>
    <property type="evidence" value="ECO:0007669"/>
    <property type="project" value="TreeGrafter"/>
</dbReference>
<dbReference type="SUPFAM" id="SSF52540">
    <property type="entry name" value="P-loop containing nucleoside triphosphate hydrolases"/>
    <property type="match status" value="1"/>
</dbReference>
<protein>
    <submittedName>
        <fullName evidence="6">ATP-binding cassette domain-containing protein</fullName>
    </submittedName>
</protein>
<dbReference type="OrthoDB" id="9781337at2"/>
<dbReference type="GO" id="GO:0016887">
    <property type="term" value="F:ATP hydrolysis activity"/>
    <property type="evidence" value="ECO:0007669"/>
    <property type="project" value="InterPro"/>
</dbReference>
<evidence type="ECO:0000256" key="2">
    <source>
        <dbReference type="ARBA" id="ARBA00022475"/>
    </source>
</evidence>
<gene>
    <name evidence="6" type="ORF">EJP67_05700</name>
</gene>
<keyword evidence="2" id="KW-1003">Cell membrane</keyword>
<proteinExistence type="predicted"/>
<dbReference type="InterPro" id="IPR003593">
    <property type="entry name" value="AAA+_ATPase"/>
</dbReference>
<evidence type="ECO:0000259" key="5">
    <source>
        <dbReference type="PROSITE" id="PS50893"/>
    </source>
</evidence>
<dbReference type="GO" id="GO:0005524">
    <property type="term" value="F:ATP binding"/>
    <property type="evidence" value="ECO:0007669"/>
    <property type="project" value="UniProtKB-KW"/>
</dbReference>
<keyword evidence="2" id="KW-0472">Membrane</keyword>
<dbReference type="PANTHER" id="PTHR45772:SF2">
    <property type="entry name" value="ABC TRANSPORTER ATP-BINDING PROTEIN"/>
    <property type="match status" value="1"/>
</dbReference>
<keyword evidence="4 6" id="KW-0067">ATP-binding</keyword>
<dbReference type="InterPro" id="IPR027417">
    <property type="entry name" value="P-loop_NTPase"/>
</dbReference>
<evidence type="ECO:0000313" key="7">
    <source>
        <dbReference type="Proteomes" id="UP000281118"/>
    </source>
</evidence>
<dbReference type="RefSeq" id="WP_126020495.1">
    <property type="nucleotide sequence ID" value="NZ_RXFT01000002.1"/>
</dbReference>
<dbReference type="InterPro" id="IPR032823">
    <property type="entry name" value="BCA_ABC_TP_C"/>
</dbReference>
<name>A0A433MFN4_9BURK</name>